<organism evidence="2 3">
    <name type="scientific">Anaeromyces robustus</name>
    <dbReference type="NCBI Taxonomy" id="1754192"/>
    <lineage>
        <taxon>Eukaryota</taxon>
        <taxon>Fungi</taxon>
        <taxon>Fungi incertae sedis</taxon>
        <taxon>Chytridiomycota</taxon>
        <taxon>Chytridiomycota incertae sedis</taxon>
        <taxon>Neocallimastigomycetes</taxon>
        <taxon>Neocallimastigales</taxon>
        <taxon>Neocallimastigaceae</taxon>
        <taxon>Anaeromyces</taxon>
    </lineage>
</organism>
<keyword evidence="3" id="KW-1185">Reference proteome</keyword>
<evidence type="ECO:0008006" key="4">
    <source>
        <dbReference type="Google" id="ProtNLM"/>
    </source>
</evidence>
<sequence length="602" mass="68344">MGKKVNSENNKSYFKNAFDSVNHVLSSANTSYGYNVAGNQNLGSFKLSTNGFQGNQYVKMQKFYPGKIPRHIRTNLGKIAKVNNNISLLISGESVYNNIKDGNYKKASGEVGSLAYGLIYGKAGADIGASIGLIGGPAGSAAGYIIGGLAGGLMGSLIGEKVGNICYDTFTHYFGNKSTTSSGLTGHGDTGGVEFVILRIIPEFKNNFCFYNKLYISFKKYSTETEQEILNLLNHKLLINGQKINNMEQVFSTILYELSVGYLVDKKLPFISLNFNKEGLLYPIMDEYYKHTLVGCILTMLDYYLKCYVNGGFFKEEFVYEWQKTKNTDKLYLDENFYNMKMYLVSVHGDKNKIHYKSLNDMKSTEFTKKRIFSSAFRIIEYDIDISPDFKASATYDMNKQKIIEDNEKVHKLMTLWIKKYMNSVPSLKPYFELLNIITFCIHYLPNIQACGLFPDLSDTLIKNKNKYIANIPHIFPPLPVKKTIKVEVSFTMKELMNMLSESQKKILNTLISIQFLELECNLELMEKNNRLIEKEITIYMNKKIKKLLGENAYLVDITSDDDLNIYYVIKTFTTTAYTLVGHKLQNSCKDLSNAINATIEQ</sequence>
<feature type="coiled-coil region" evidence="1">
    <location>
        <begin position="516"/>
        <end position="543"/>
    </location>
</feature>
<proteinExistence type="predicted"/>
<reference evidence="2 3" key="1">
    <citation type="submission" date="2016-08" db="EMBL/GenBank/DDBJ databases">
        <title>A Parts List for Fungal Cellulosomes Revealed by Comparative Genomics.</title>
        <authorList>
            <consortium name="DOE Joint Genome Institute"/>
            <person name="Haitjema C.H."/>
            <person name="Gilmore S.P."/>
            <person name="Henske J.K."/>
            <person name="Solomon K.V."/>
            <person name="De Groot R."/>
            <person name="Kuo A."/>
            <person name="Mondo S.J."/>
            <person name="Salamov A.A."/>
            <person name="Labutti K."/>
            <person name="Zhao Z."/>
            <person name="Chiniquy J."/>
            <person name="Barry K."/>
            <person name="Brewer H.M."/>
            <person name="Purvine S.O."/>
            <person name="Wright A.T."/>
            <person name="Boxma B."/>
            <person name="Van Alen T."/>
            <person name="Hackstein J.H."/>
            <person name="Baker S.E."/>
            <person name="Grigoriev I.V."/>
            <person name="O'Malley M.A."/>
        </authorList>
    </citation>
    <scope>NUCLEOTIDE SEQUENCE [LARGE SCALE GENOMIC DNA]</scope>
    <source>
        <strain evidence="2 3">S4</strain>
    </source>
</reference>
<evidence type="ECO:0000313" key="2">
    <source>
        <dbReference type="EMBL" id="ORX81639.1"/>
    </source>
</evidence>
<reference evidence="2 3" key="2">
    <citation type="submission" date="2016-08" db="EMBL/GenBank/DDBJ databases">
        <title>Pervasive Adenine N6-methylation of Active Genes in Fungi.</title>
        <authorList>
            <consortium name="DOE Joint Genome Institute"/>
            <person name="Mondo S.J."/>
            <person name="Dannebaum R.O."/>
            <person name="Kuo R.C."/>
            <person name="Labutti K."/>
            <person name="Haridas S."/>
            <person name="Kuo A."/>
            <person name="Salamov A."/>
            <person name="Ahrendt S.R."/>
            <person name="Lipzen A."/>
            <person name="Sullivan W."/>
            <person name="Andreopoulos W.B."/>
            <person name="Clum A."/>
            <person name="Lindquist E."/>
            <person name="Daum C."/>
            <person name="Ramamoorthy G.K."/>
            <person name="Gryganskyi A."/>
            <person name="Culley D."/>
            <person name="Magnuson J.K."/>
            <person name="James T.Y."/>
            <person name="O'Malley M.A."/>
            <person name="Stajich J.E."/>
            <person name="Spatafora J.W."/>
            <person name="Visel A."/>
            <person name="Grigoriev I.V."/>
        </authorList>
    </citation>
    <scope>NUCLEOTIDE SEQUENCE [LARGE SCALE GENOMIC DNA]</scope>
    <source>
        <strain evidence="2 3">S4</strain>
    </source>
</reference>
<gene>
    <name evidence="2" type="ORF">BCR32DRAFT_244755</name>
</gene>
<protein>
    <recommendedName>
        <fullName evidence="4">Glycine zipper domain-containing protein</fullName>
    </recommendedName>
</protein>
<dbReference type="AlphaFoldDB" id="A0A1Y1X795"/>
<evidence type="ECO:0000313" key="3">
    <source>
        <dbReference type="Proteomes" id="UP000193944"/>
    </source>
</evidence>
<dbReference type="Proteomes" id="UP000193944">
    <property type="component" value="Unassembled WGS sequence"/>
</dbReference>
<evidence type="ECO:0000256" key="1">
    <source>
        <dbReference type="SAM" id="Coils"/>
    </source>
</evidence>
<dbReference type="OrthoDB" id="2116389at2759"/>
<comment type="caution">
    <text evidence="2">The sequence shown here is derived from an EMBL/GenBank/DDBJ whole genome shotgun (WGS) entry which is preliminary data.</text>
</comment>
<accession>A0A1Y1X795</accession>
<dbReference type="STRING" id="1754192.A0A1Y1X795"/>
<name>A0A1Y1X795_9FUNG</name>
<keyword evidence="1" id="KW-0175">Coiled coil</keyword>
<dbReference type="EMBL" id="MCFG01000114">
    <property type="protein sequence ID" value="ORX81639.1"/>
    <property type="molecule type" value="Genomic_DNA"/>
</dbReference>